<evidence type="ECO:0000313" key="5">
    <source>
        <dbReference type="Proteomes" id="UP001151760"/>
    </source>
</evidence>
<dbReference type="InterPro" id="IPR029006">
    <property type="entry name" value="ADF-H/Gelsolin-like_dom_sf"/>
</dbReference>
<name>A0ABQ4Z1P9_9ASTR</name>
<keyword evidence="2" id="KW-0009">Actin-binding</keyword>
<sequence length="191" mass="21562">MGFGPSRRVTQLARPNLDSPLQSVRHAAPSASRIRAIMLYATSKDGIRRVLDGIHYELQATDPTEMGFDVIQDRAKRYRNRVTDEESGLFGDDALPRPPGIQKIAKSQHSSNSNTISDSNLTMFQQMLQQQYELDWKEKMKRIDREVNSRVALYDSQKVADDLKVQQMSTDGMDPVDAAIINAQKARIQAL</sequence>
<dbReference type="InterPro" id="IPR002108">
    <property type="entry name" value="ADF-H"/>
</dbReference>
<protein>
    <submittedName>
        <fullName evidence="4">Zinc finger CCCH domain-containing protein 14</fullName>
    </submittedName>
</protein>
<dbReference type="InterPro" id="IPR017904">
    <property type="entry name" value="ADF/Cofilin"/>
</dbReference>
<dbReference type="Proteomes" id="UP001151760">
    <property type="component" value="Unassembled WGS sequence"/>
</dbReference>
<dbReference type="Pfam" id="PF00241">
    <property type="entry name" value="Cofilin_ADF"/>
    <property type="match status" value="1"/>
</dbReference>
<reference evidence="4" key="2">
    <citation type="submission" date="2022-01" db="EMBL/GenBank/DDBJ databases">
        <authorList>
            <person name="Yamashiro T."/>
            <person name="Shiraishi A."/>
            <person name="Satake H."/>
            <person name="Nakayama K."/>
        </authorList>
    </citation>
    <scope>NUCLEOTIDE SEQUENCE</scope>
</reference>
<dbReference type="SUPFAM" id="SSF55753">
    <property type="entry name" value="Actin depolymerizing proteins"/>
    <property type="match status" value="1"/>
</dbReference>
<evidence type="ECO:0000313" key="4">
    <source>
        <dbReference type="EMBL" id="GJS83777.1"/>
    </source>
</evidence>
<reference evidence="4" key="1">
    <citation type="journal article" date="2022" name="Int. J. Mol. Sci.">
        <title>Draft Genome of Tanacetum Coccineum: Genomic Comparison of Closely Related Tanacetum-Family Plants.</title>
        <authorList>
            <person name="Yamashiro T."/>
            <person name="Shiraishi A."/>
            <person name="Nakayama K."/>
            <person name="Satake H."/>
        </authorList>
    </citation>
    <scope>NUCLEOTIDE SEQUENCE</scope>
</reference>
<evidence type="ECO:0000259" key="3">
    <source>
        <dbReference type="PROSITE" id="PS51263"/>
    </source>
</evidence>
<evidence type="ECO:0000256" key="2">
    <source>
        <dbReference type="ARBA" id="ARBA00023203"/>
    </source>
</evidence>
<evidence type="ECO:0000256" key="1">
    <source>
        <dbReference type="ARBA" id="ARBA00006844"/>
    </source>
</evidence>
<comment type="caution">
    <text evidence="4">The sequence shown here is derived from an EMBL/GenBank/DDBJ whole genome shotgun (WGS) entry which is preliminary data.</text>
</comment>
<dbReference type="Gene3D" id="3.40.20.10">
    <property type="entry name" value="Severin"/>
    <property type="match status" value="1"/>
</dbReference>
<proteinExistence type="inferred from homology"/>
<accession>A0ABQ4Z1P9</accession>
<dbReference type="PANTHER" id="PTHR11913">
    <property type="entry name" value="COFILIN-RELATED"/>
    <property type="match status" value="1"/>
</dbReference>
<keyword evidence="5" id="KW-1185">Reference proteome</keyword>
<feature type="domain" description="ADF-H" evidence="3">
    <location>
        <begin position="1"/>
        <end position="76"/>
    </location>
</feature>
<dbReference type="PROSITE" id="PS51263">
    <property type="entry name" value="ADF_H"/>
    <property type="match status" value="1"/>
</dbReference>
<comment type="similarity">
    <text evidence="1">Belongs to the actin-binding proteins ADF family.</text>
</comment>
<gene>
    <name evidence="4" type="ORF">Tco_0750318</name>
</gene>
<organism evidence="4 5">
    <name type="scientific">Tanacetum coccineum</name>
    <dbReference type="NCBI Taxonomy" id="301880"/>
    <lineage>
        <taxon>Eukaryota</taxon>
        <taxon>Viridiplantae</taxon>
        <taxon>Streptophyta</taxon>
        <taxon>Embryophyta</taxon>
        <taxon>Tracheophyta</taxon>
        <taxon>Spermatophyta</taxon>
        <taxon>Magnoliopsida</taxon>
        <taxon>eudicotyledons</taxon>
        <taxon>Gunneridae</taxon>
        <taxon>Pentapetalae</taxon>
        <taxon>asterids</taxon>
        <taxon>campanulids</taxon>
        <taxon>Asterales</taxon>
        <taxon>Asteraceae</taxon>
        <taxon>Asteroideae</taxon>
        <taxon>Anthemideae</taxon>
        <taxon>Anthemidinae</taxon>
        <taxon>Tanacetum</taxon>
    </lineage>
</organism>
<dbReference type="EMBL" id="BQNB010010925">
    <property type="protein sequence ID" value="GJS83777.1"/>
    <property type="molecule type" value="Genomic_DNA"/>
</dbReference>